<dbReference type="Proteomes" id="UP000194236">
    <property type="component" value="Unassembled WGS sequence"/>
</dbReference>
<organism evidence="2 3">
    <name type="scientific">Euroglyphus maynei</name>
    <name type="common">Mayne's house dust mite</name>
    <dbReference type="NCBI Taxonomy" id="6958"/>
    <lineage>
        <taxon>Eukaryota</taxon>
        <taxon>Metazoa</taxon>
        <taxon>Ecdysozoa</taxon>
        <taxon>Arthropoda</taxon>
        <taxon>Chelicerata</taxon>
        <taxon>Arachnida</taxon>
        <taxon>Acari</taxon>
        <taxon>Acariformes</taxon>
        <taxon>Sarcoptiformes</taxon>
        <taxon>Astigmata</taxon>
        <taxon>Psoroptidia</taxon>
        <taxon>Analgoidea</taxon>
        <taxon>Pyroglyphidae</taxon>
        <taxon>Pyroglyphinae</taxon>
        <taxon>Euroglyphus</taxon>
    </lineage>
</organism>
<protein>
    <submittedName>
        <fullName evidence="2">Uncharacterized protein</fullName>
    </submittedName>
</protein>
<evidence type="ECO:0000256" key="1">
    <source>
        <dbReference type="SAM" id="MobiDB-lite"/>
    </source>
</evidence>
<name>A0A1Y3BB11_EURMA</name>
<gene>
    <name evidence="2" type="ORF">BLA29_007362</name>
</gene>
<reference evidence="2 3" key="1">
    <citation type="submission" date="2017-03" db="EMBL/GenBank/DDBJ databases">
        <title>Genome Survey of Euroglyphus maynei.</title>
        <authorList>
            <person name="Arlian L.G."/>
            <person name="Morgan M.S."/>
            <person name="Rider S.D."/>
        </authorList>
    </citation>
    <scope>NUCLEOTIDE SEQUENCE [LARGE SCALE GENOMIC DNA]</scope>
    <source>
        <strain evidence="2">Arlian Lab</strain>
        <tissue evidence="2">Whole body</tissue>
    </source>
</reference>
<keyword evidence="3" id="KW-1185">Reference proteome</keyword>
<sequence>MRRRKSSCPNIEPRRTSTTPNRMNLISPVFNMDKLFNVEFDQDSQISLIKSQQSSFDQQQSPDIAFFRNDIQQPKSTRDGRCATIVIEPESEEQKDEITRQLPLLTADLTLLEG</sequence>
<accession>A0A1Y3BB11</accession>
<comment type="caution">
    <text evidence="2">The sequence shown here is derived from an EMBL/GenBank/DDBJ whole genome shotgun (WGS) entry which is preliminary data.</text>
</comment>
<evidence type="ECO:0000313" key="2">
    <source>
        <dbReference type="EMBL" id="OTF77204.1"/>
    </source>
</evidence>
<feature type="region of interest" description="Disordered" evidence="1">
    <location>
        <begin position="1"/>
        <end position="24"/>
    </location>
</feature>
<dbReference type="EMBL" id="MUJZ01033861">
    <property type="protein sequence ID" value="OTF77204.1"/>
    <property type="molecule type" value="Genomic_DNA"/>
</dbReference>
<proteinExistence type="predicted"/>
<evidence type="ECO:0000313" key="3">
    <source>
        <dbReference type="Proteomes" id="UP000194236"/>
    </source>
</evidence>
<dbReference type="OrthoDB" id="6516255at2759"/>
<dbReference type="AlphaFoldDB" id="A0A1Y3BB11"/>